<evidence type="ECO:0000259" key="4">
    <source>
        <dbReference type="SMART" id="SM00345"/>
    </source>
</evidence>
<feature type="domain" description="GntR C-terminal" evidence="5">
    <location>
        <begin position="98"/>
        <end position="222"/>
    </location>
</feature>
<dbReference type="PANTHER" id="PTHR43537:SF5">
    <property type="entry name" value="UXU OPERON TRANSCRIPTIONAL REGULATOR"/>
    <property type="match status" value="1"/>
</dbReference>
<dbReference type="InterPro" id="IPR008920">
    <property type="entry name" value="TF_FadR/GntR_C"/>
</dbReference>
<accession>A0ABR7NI66</accession>
<gene>
    <name evidence="6" type="ORF">H8717_06705</name>
</gene>
<keyword evidence="3" id="KW-0804">Transcription</keyword>
<dbReference type="Proteomes" id="UP000658131">
    <property type="component" value="Unassembled WGS sequence"/>
</dbReference>
<dbReference type="SMART" id="SM00895">
    <property type="entry name" value="FCD"/>
    <property type="match status" value="1"/>
</dbReference>
<name>A0ABR7NI66_9FIRM</name>
<dbReference type="Gene3D" id="1.10.10.10">
    <property type="entry name" value="Winged helix-like DNA-binding domain superfamily/Winged helix DNA-binding domain"/>
    <property type="match status" value="1"/>
</dbReference>
<organism evidence="6 7">
    <name type="scientific">Yanshouia hominis</name>
    <dbReference type="NCBI Taxonomy" id="2763673"/>
    <lineage>
        <taxon>Bacteria</taxon>
        <taxon>Bacillati</taxon>
        <taxon>Bacillota</taxon>
        <taxon>Clostridia</taxon>
        <taxon>Eubacteriales</taxon>
        <taxon>Oscillospiraceae</taxon>
        <taxon>Yanshouia</taxon>
    </lineage>
</organism>
<dbReference type="SMART" id="SM00345">
    <property type="entry name" value="HTH_GNTR"/>
    <property type="match status" value="1"/>
</dbReference>
<dbReference type="InterPro" id="IPR036388">
    <property type="entry name" value="WH-like_DNA-bd_sf"/>
</dbReference>
<evidence type="ECO:0000256" key="2">
    <source>
        <dbReference type="ARBA" id="ARBA00023125"/>
    </source>
</evidence>
<keyword evidence="2" id="KW-0238">DNA-binding</keyword>
<sequence length="235" mass="26731">MKQMTDENRLSEFLKQAYQHQLEDSASMKEAVYLALKEGILTDQLGSEITENQISSILDVSRTPVREAMHKLSTDGLLEISHGRKAKIIELSRKDAADIALVLRTLHVLAAELFIDNANENDIRKLEESMVLASFYCEQNDIHKMAGFLTEFHATTAIGSGNKWLADTVVRLLSYTTLHREYALSRTGRSKISIKEHMDILEAIRTRNKVRARELLNHHVDSAFDPCKFQTKANY</sequence>
<feature type="domain" description="HTH gntR-type" evidence="4">
    <location>
        <begin position="32"/>
        <end position="88"/>
    </location>
</feature>
<proteinExistence type="predicted"/>
<dbReference type="PANTHER" id="PTHR43537">
    <property type="entry name" value="TRANSCRIPTIONAL REGULATOR, GNTR FAMILY"/>
    <property type="match status" value="1"/>
</dbReference>
<evidence type="ECO:0000256" key="1">
    <source>
        <dbReference type="ARBA" id="ARBA00023015"/>
    </source>
</evidence>
<dbReference type="Pfam" id="PF00392">
    <property type="entry name" value="GntR"/>
    <property type="match status" value="1"/>
</dbReference>
<dbReference type="EMBL" id="JACRTB010000008">
    <property type="protein sequence ID" value="MBC8576096.1"/>
    <property type="molecule type" value="Genomic_DNA"/>
</dbReference>
<dbReference type="RefSeq" id="WP_262399647.1">
    <property type="nucleotide sequence ID" value="NZ_JACRTB010000008.1"/>
</dbReference>
<dbReference type="InterPro" id="IPR011711">
    <property type="entry name" value="GntR_C"/>
</dbReference>
<comment type="caution">
    <text evidence="6">The sequence shown here is derived from an EMBL/GenBank/DDBJ whole genome shotgun (WGS) entry which is preliminary data.</text>
</comment>
<keyword evidence="7" id="KW-1185">Reference proteome</keyword>
<dbReference type="Gene3D" id="1.20.120.530">
    <property type="entry name" value="GntR ligand-binding domain-like"/>
    <property type="match status" value="1"/>
</dbReference>
<evidence type="ECO:0000313" key="7">
    <source>
        <dbReference type="Proteomes" id="UP000658131"/>
    </source>
</evidence>
<evidence type="ECO:0000256" key="3">
    <source>
        <dbReference type="ARBA" id="ARBA00023163"/>
    </source>
</evidence>
<dbReference type="Pfam" id="PF07729">
    <property type="entry name" value="FCD"/>
    <property type="match status" value="1"/>
</dbReference>
<protein>
    <submittedName>
        <fullName evidence="6">GntR family transcriptional regulator</fullName>
    </submittedName>
</protein>
<dbReference type="SUPFAM" id="SSF46785">
    <property type="entry name" value="Winged helix' DNA-binding domain"/>
    <property type="match status" value="1"/>
</dbReference>
<evidence type="ECO:0000259" key="5">
    <source>
        <dbReference type="SMART" id="SM00895"/>
    </source>
</evidence>
<reference evidence="6 7" key="1">
    <citation type="submission" date="2020-08" db="EMBL/GenBank/DDBJ databases">
        <title>Genome public.</title>
        <authorList>
            <person name="Liu C."/>
            <person name="Sun Q."/>
        </authorList>
    </citation>
    <scope>NUCLEOTIDE SEQUENCE [LARGE SCALE GENOMIC DNA]</scope>
    <source>
        <strain evidence="6 7">BX1</strain>
    </source>
</reference>
<keyword evidence="1" id="KW-0805">Transcription regulation</keyword>
<dbReference type="InterPro" id="IPR036390">
    <property type="entry name" value="WH_DNA-bd_sf"/>
</dbReference>
<dbReference type="SUPFAM" id="SSF48008">
    <property type="entry name" value="GntR ligand-binding domain-like"/>
    <property type="match status" value="1"/>
</dbReference>
<dbReference type="InterPro" id="IPR000524">
    <property type="entry name" value="Tscrpt_reg_HTH_GntR"/>
</dbReference>
<evidence type="ECO:0000313" key="6">
    <source>
        <dbReference type="EMBL" id="MBC8576096.1"/>
    </source>
</evidence>